<dbReference type="RefSeq" id="WP_070953046.1">
    <property type="nucleotide sequence ID" value="NZ_MLIS01000405.1"/>
</dbReference>
<proteinExistence type="predicted"/>
<reference evidence="1 2" key="1">
    <citation type="submission" date="2016-10" db="EMBL/GenBank/DDBJ databases">
        <title>Evaluation of Human, Veterinary and Environmental Mycobacterium chelonae Isolates by Core Genome Phylogenomic Analysis, Targeted Gene Comparison, and Anti-microbial Susceptibility Patterns: A Tale of Mistaken Identities.</title>
        <authorList>
            <person name="Fogelson S.B."/>
            <person name="Camus A.C."/>
            <person name="Lorenz W."/>
            <person name="Vasireddy R."/>
            <person name="Vasireddy S."/>
            <person name="Smith T."/>
            <person name="Brown-Elliott B.A."/>
            <person name="Wallace R.J.Jr."/>
            <person name="Hasan N.A."/>
            <person name="Reischl U."/>
            <person name="Sanchez S."/>
        </authorList>
    </citation>
    <scope>NUCLEOTIDE SEQUENCE [LARGE SCALE GENOMIC DNA]</scope>
    <source>
        <strain evidence="1 2">15518</strain>
    </source>
</reference>
<evidence type="ECO:0000313" key="1">
    <source>
        <dbReference type="EMBL" id="OHU73225.1"/>
    </source>
</evidence>
<comment type="caution">
    <text evidence="1">The sequence shown here is derived from an EMBL/GenBank/DDBJ whole genome shotgun (WGS) entry which is preliminary data.</text>
</comment>
<keyword evidence="2" id="KW-1185">Reference proteome</keyword>
<dbReference type="EMBL" id="MLIS01000405">
    <property type="protein sequence ID" value="OHU73225.1"/>
    <property type="molecule type" value="Genomic_DNA"/>
</dbReference>
<gene>
    <name evidence="1" type="ORF">BKG84_28765</name>
</gene>
<sequence length="64" mass="6200">MANVSRVPAAAAVLSGLLAVAAALGAGHLVAGLLLTAEASPFYRTAAIPSPGSTILVCGRKDAV</sequence>
<name>A0A1S1LZ89_MYCCH</name>
<organism evidence="1 2">
    <name type="scientific">Mycobacteroides chelonae</name>
    <name type="common">Mycobacterium chelonae</name>
    <dbReference type="NCBI Taxonomy" id="1774"/>
    <lineage>
        <taxon>Bacteria</taxon>
        <taxon>Bacillati</taxon>
        <taxon>Actinomycetota</taxon>
        <taxon>Actinomycetes</taxon>
        <taxon>Mycobacteriales</taxon>
        <taxon>Mycobacteriaceae</taxon>
        <taxon>Mycobacteroides</taxon>
    </lineage>
</organism>
<accession>A0A1S1LZ89</accession>
<protein>
    <submittedName>
        <fullName evidence="1">Uncharacterized protein</fullName>
    </submittedName>
</protein>
<dbReference type="AlphaFoldDB" id="A0A1S1LZ89"/>
<dbReference type="Proteomes" id="UP000179441">
    <property type="component" value="Unassembled WGS sequence"/>
</dbReference>
<evidence type="ECO:0000313" key="2">
    <source>
        <dbReference type="Proteomes" id="UP000179441"/>
    </source>
</evidence>